<reference evidence="2" key="1">
    <citation type="submission" date="2023-10" db="EMBL/GenBank/DDBJ databases">
        <title>Genome assembly of Pristionchus species.</title>
        <authorList>
            <person name="Yoshida K."/>
            <person name="Sommer R.J."/>
        </authorList>
    </citation>
    <scope>NUCLEOTIDE SEQUENCE</scope>
    <source>
        <strain evidence="2">RS5133</strain>
    </source>
</reference>
<name>A0AAV5UPQ6_9BILA</name>
<accession>A0AAV5UPQ6</accession>
<dbReference type="AlphaFoldDB" id="A0AAV5UPQ6"/>
<keyword evidence="3" id="KW-1185">Reference proteome</keyword>
<comment type="caution">
    <text evidence="2">The sequence shown here is derived from an EMBL/GenBank/DDBJ whole genome shotgun (WGS) entry which is preliminary data.</text>
</comment>
<feature type="compositionally biased region" description="Low complexity" evidence="1">
    <location>
        <begin position="488"/>
        <end position="501"/>
    </location>
</feature>
<protein>
    <recommendedName>
        <fullName evidence="4">Myb/SANT-like transcription factor</fullName>
    </recommendedName>
</protein>
<feature type="compositionally biased region" description="Acidic residues" evidence="1">
    <location>
        <begin position="475"/>
        <end position="487"/>
    </location>
</feature>
<feature type="non-terminal residue" evidence="2">
    <location>
        <position position="1"/>
    </location>
</feature>
<feature type="region of interest" description="Disordered" evidence="1">
    <location>
        <begin position="475"/>
        <end position="514"/>
    </location>
</feature>
<sequence>HLRTNDEMEQHAIDGVAGMVDNIVSYDDFDMEMFMDKFQELVEEEMIWDVEYAFDENNECNDMPLDDNEWDNLYYAVETFFKEDYSDTFYLIVERRENREVPLGEVLDLEALLPKTLRELFAYAVALTKANGHLRQRWMRLMLRTRRGGRNRGRMWSTRSMKMMKRARSHWLRGRRRNSISVFQQIQSIIERRQNLTLNRGMKYEDWSKLETTTLRELKAYEKAWLTRLMALYQKNPSFRPNISAKKWLKLAEEFSFTTVEKKDYFFDSDDEDNARPMNYIERAKLRQQKFMLWKTHKRTSKIVEAREGVRTDLADPYISFQMLQPKTLREIEAYFDSELAKDATKKGKLYVAAHAKEICTKKLTSEDAKDYSFDSDDENNQRPMSRKECIELYCSYTNLSWTALPRFQYIIENHEKIEINMENGFILVHEAQFPEDLDETFTSAFDTLQPKTQRELATFIESEKVKEMKEWEMEEETFAEDEETEPAEAAPAAPTGGVEELVSSTSNASCVIS</sequence>
<dbReference type="Proteomes" id="UP001432322">
    <property type="component" value="Unassembled WGS sequence"/>
</dbReference>
<evidence type="ECO:0000313" key="2">
    <source>
        <dbReference type="EMBL" id="GMT09076.1"/>
    </source>
</evidence>
<evidence type="ECO:0000313" key="3">
    <source>
        <dbReference type="Proteomes" id="UP001432322"/>
    </source>
</evidence>
<dbReference type="EMBL" id="BTSY01000001">
    <property type="protein sequence ID" value="GMT09076.1"/>
    <property type="molecule type" value="Genomic_DNA"/>
</dbReference>
<gene>
    <name evidence="2" type="ORF">PFISCL1PPCAC_373</name>
</gene>
<evidence type="ECO:0000256" key="1">
    <source>
        <dbReference type="SAM" id="MobiDB-lite"/>
    </source>
</evidence>
<evidence type="ECO:0008006" key="4">
    <source>
        <dbReference type="Google" id="ProtNLM"/>
    </source>
</evidence>
<organism evidence="2 3">
    <name type="scientific">Pristionchus fissidentatus</name>
    <dbReference type="NCBI Taxonomy" id="1538716"/>
    <lineage>
        <taxon>Eukaryota</taxon>
        <taxon>Metazoa</taxon>
        <taxon>Ecdysozoa</taxon>
        <taxon>Nematoda</taxon>
        <taxon>Chromadorea</taxon>
        <taxon>Rhabditida</taxon>
        <taxon>Rhabditina</taxon>
        <taxon>Diplogasteromorpha</taxon>
        <taxon>Diplogasteroidea</taxon>
        <taxon>Neodiplogasteridae</taxon>
        <taxon>Pristionchus</taxon>
    </lineage>
</organism>
<feature type="compositionally biased region" description="Polar residues" evidence="1">
    <location>
        <begin position="503"/>
        <end position="514"/>
    </location>
</feature>
<proteinExistence type="predicted"/>